<feature type="compositionally biased region" description="Basic and acidic residues" evidence="1">
    <location>
        <begin position="34"/>
        <end position="52"/>
    </location>
</feature>
<gene>
    <name evidence="2" type="ORF">RRG08_002238</name>
</gene>
<feature type="compositionally biased region" description="Basic and acidic residues" evidence="1">
    <location>
        <begin position="65"/>
        <end position="74"/>
    </location>
</feature>
<evidence type="ECO:0000256" key="1">
    <source>
        <dbReference type="SAM" id="MobiDB-lite"/>
    </source>
</evidence>
<protein>
    <submittedName>
        <fullName evidence="2">Uncharacterized protein</fullName>
    </submittedName>
</protein>
<dbReference type="EMBL" id="JAWDGP010004263">
    <property type="protein sequence ID" value="KAK3765995.1"/>
    <property type="molecule type" value="Genomic_DNA"/>
</dbReference>
<name>A0AAE0ZB29_9GAST</name>
<evidence type="ECO:0000313" key="3">
    <source>
        <dbReference type="Proteomes" id="UP001283361"/>
    </source>
</evidence>
<accession>A0AAE0ZB29</accession>
<sequence length="144" mass="16333">MIALSAHTPIYPRGKNRLKQQRPGGIPKIMIGLPRDHLNLPHDKEKKHETKTSPKIIDSGGSGEAENRARDRDPFLSGPYCLSEEIRLSQRKHKAHSKTHVRNLTQVMQILTDNGNYIHRPSRQLSHPHAGPVLFLISVARMYV</sequence>
<organism evidence="2 3">
    <name type="scientific">Elysia crispata</name>
    <name type="common">lettuce slug</name>
    <dbReference type="NCBI Taxonomy" id="231223"/>
    <lineage>
        <taxon>Eukaryota</taxon>
        <taxon>Metazoa</taxon>
        <taxon>Spiralia</taxon>
        <taxon>Lophotrochozoa</taxon>
        <taxon>Mollusca</taxon>
        <taxon>Gastropoda</taxon>
        <taxon>Heterobranchia</taxon>
        <taxon>Euthyneura</taxon>
        <taxon>Panpulmonata</taxon>
        <taxon>Sacoglossa</taxon>
        <taxon>Placobranchoidea</taxon>
        <taxon>Plakobranchidae</taxon>
        <taxon>Elysia</taxon>
    </lineage>
</organism>
<dbReference type="Proteomes" id="UP001283361">
    <property type="component" value="Unassembled WGS sequence"/>
</dbReference>
<comment type="caution">
    <text evidence="2">The sequence shown here is derived from an EMBL/GenBank/DDBJ whole genome shotgun (WGS) entry which is preliminary data.</text>
</comment>
<dbReference type="AlphaFoldDB" id="A0AAE0ZB29"/>
<keyword evidence="3" id="KW-1185">Reference proteome</keyword>
<proteinExistence type="predicted"/>
<feature type="region of interest" description="Disordered" evidence="1">
    <location>
        <begin position="1"/>
        <end position="76"/>
    </location>
</feature>
<evidence type="ECO:0000313" key="2">
    <source>
        <dbReference type="EMBL" id="KAK3765995.1"/>
    </source>
</evidence>
<reference evidence="2" key="1">
    <citation type="journal article" date="2023" name="G3 (Bethesda)">
        <title>A reference genome for the long-term kleptoplast-retaining sea slug Elysia crispata morphotype clarki.</title>
        <authorList>
            <person name="Eastman K.E."/>
            <person name="Pendleton A.L."/>
            <person name="Shaikh M.A."/>
            <person name="Suttiyut T."/>
            <person name="Ogas R."/>
            <person name="Tomko P."/>
            <person name="Gavelis G."/>
            <person name="Widhalm J.R."/>
            <person name="Wisecaver J.H."/>
        </authorList>
    </citation>
    <scope>NUCLEOTIDE SEQUENCE</scope>
    <source>
        <strain evidence="2">ECLA1</strain>
    </source>
</reference>